<organism evidence="1 2">
    <name type="scientific">Chengkuizengella marina</name>
    <dbReference type="NCBI Taxonomy" id="2507566"/>
    <lineage>
        <taxon>Bacteria</taxon>
        <taxon>Bacillati</taxon>
        <taxon>Bacillota</taxon>
        <taxon>Bacilli</taxon>
        <taxon>Bacillales</taxon>
        <taxon>Paenibacillaceae</taxon>
        <taxon>Chengkuizengella</taxon>
    </lineage>
</organism>
<dbReference type="AlphaFoldDB" id="A0A6N9Q2I9"/>
<accession>A0A6N9Q2I9</accession>
<dbReference type="OrthoDB" id="3233233at2"/>
<sequence length="120" mass="14481">MKIRLNKYRIKDGKTKRVDEWMELLNHNMDDVLLILKNENLHIETMFREKSEEGEYLYWYAVQGEGNIDVNLTEDEISKKNKIIKKHMEFWEECIDQEHHTTPITTDVVMVPENIRKSMI</sequence>
<reference evidence="1 2" key="1">
    <citation type="submission" date="2019-01" db="EMBL/GenBank/DDBJ databases">
        <title>Chengkuizengella sp. nov., isolated from deep-sea sediment of East Pacific Ocean.</title>
        <authorList>
            <person name="Yang J."/>
            <person name="Lai Q."/>
            <person name="Shao Z."/>
        </authorList>
    </citation>
    <scope>NUCLEOTIDE SEQUENCE [LARGE SCALE GENOMIC DNA]</scope>
    <source>
        <strain evidence="1 2">YPA3-1-1</strain>
    </source>
</reference>
<comment type="caution">
    <text evidence="1">The sequence shown here is derived from an EMBL/GenBank/DDBJ whole genome shotgun (WGS) entry which is preliminary data.</text>
</comment>
<evidence type="ECO:0008006" key="3">
    <source>
        <dbReference type="Google" id="ProtNLM"/>
    </source>
</evidence>
<dbReference type="Proteomes" id="UP000448943">
    <property type="component" value="Unassembled WGS sequence"/>
</dbReference>
<proteinExistence type="predicted"/>
<dbReference type="EMBL" id="SIJB01000015">
    <property type="protein sequence ID" value="NBI28518.1"/>
    <property type="molecule type" value="Genomic_DNA"/>
</dbReference>
<dbReference type="InterPro" id="IPR046174">
    <property type="entry name" value="DUF6176"/>
</dbReference>
<keyword evidence="2" id="KW-1185">Reference proteome</keyword>
<evidence type="ECO:0000313" key="2">
    <source>
        <dbReference type="Proteomes" id="UP000448943"/>
    </source>
</evidence>
<protein>
    <recommendedName>
        <fullName evidence="3">NIPSNAP protein</fullName>
    </recommendedName>
</protein>
<evidence type="ECO:0000313" key="1">
    <source>
        <dbReference type="EMBL" id="NBI28518.1"/>
    </source>
</evidence>
<dbReference type="Pfam" id="PF19673">
    <property type="entry name" value="DUF6176"/>
    <property type="match status" value="1"/>
</dbReference>
<name>A0A6N9Q2I9_9BACL</name>
<dbReference type="RefSeq" id="WP_160645306.1">
    <property type="nucleotide sequence ID" value="NZ_SIJB01000015.1"/>
</dbReference>
<gene>
    <name evidence="1" type="ORF">ERL59_06080</name>
</gene>